<dbReference type="Proteomes" id="UP001157502">
    <property type="component" value="Chromosome 1"/>
</dbReference>
<name>A0ACC2HIY4_DALPE</name>
<evidence type="ECO:0000313" key="1">
    <source>
        <dbReference type="EMBL" id="KAJ8015969.1"/>
    </source>
</evidence>
<keyword evidence="2" id="KW-1185">Reference proteome</keyword>
<comment type="caution">
    <text evidence="1">The sequence shown here is derived from an EMBL/GenBank/DDBJ whole genome shotgun (WGS) entry which is preliminary data.</text>
</comment>
<accession>A0ACC2HIY4</accession>
<proteinExistence type="predicted"/>
<dbReference type="EMBL" id="CM055728">
    <property type="protein sequence ID" value="KAJ8015969.1"/>
    <property type="molecule type" value="Genomic_DNA"/>
</dbReference>
<gene>
    <name evidence="1" type="ORF">DPEC_G00002220</name>
</gene>
<reference evidence="1" key="1">
    <citation type="submission" date="2021-05" db="EMBL/GenBank/DDBJ databases">
        <authorList>
            <person name="Pan Q."/>
            <person name="Jouanno E."/>
            <person name="Zahm M."/>
            <person name="Klopp C."/>
            <person name="Cabau C."/>
            <person name="Louis A."/>
            <person name="Berthelot C."/>
            <person name="Parey E."/>
            <person name="Roest Crollius H."/>
            <person name="Montfort J."/>
            <person name="Robinson-Rechavi M."/>
            <person name="Bouchez O."/>
            <person name="Lampietro C."/>
            <person name="Lopez Roques C."/>
            <person name="Donnadieu C."/>
            <person name="Postlethwait J."/>
            <person name="Bobe J."/>
            <person name="Dillon D."/>
            <person name="Chandos A."/>
            <person name="von Hippel F."/>
            <person name="Guiguen Y."/>
        </authorList>
    </citation>
    <scope>NUCLEOTIDE SEQUENCE</scope>
    <source>
        <strain evidence="1">YG-Jan2019</strain>
    </source>
</reference>
<evidence type="ECO:0000313" key="2">
    <source>
        <dbReference type="Proteomes" id="UP001157502"/>
    </source>
</evidence>
<organism evidence="1 2">
    <name type="scientific">Dallia pectoralis</name>
    <name type="common">Alaska blackfish</name>
    <dbReference type="NCBI Taxonomy" id="75939"/>
    <lineage>
        <taxon>Eukaryota</taxon>
        <taxon>Metazoa</taxon>
        <taxon>Chordata</taxon>
        <taxon>Craniata</taxon>
        <taxon>Vertebrata</taxon>
        <taxon>Euteleostomi</taxon>
        <taxon>Actinopterygii</taxon>
        <taxon>Neopterygii</taxon>
        <taxon>Teleostei</taxon>
        <taxon>Protacanthopterygii</taxon>
        <taxon>Esociformes</taxon>
        <taxon>Umbridae</taxon>
        <taxon>Dallia</taxon>
    </lineage>
</organism>
<sequence length="147" mass="15293">MLSIGVNLLSQCRVHDGGGVHCLCCSSLIVSSTWRFARSAVAKDAERCVHSPPDSASRSRVKAACCIGDILNLVASDTALGHLRMSCGIETFVPVFLCLWDGSPSDGGYTVLVSSSDSPSLSDSKLDIAVISSSSFPQQDCLAAVAA</sequence>
<protein>
    <submittedName>
        <fullName evidence="1">Uncharacterized protein</fullName>
    </submittedName>
</protein>